<dbReference type="Pfam" id="PF13460">
    <property type="entry name" value="NAD_binding_10"/>
    <property type="match status" value="1"/>
</dbReference>
<feature type="domain" description="NAD(P)-binding" evidence="1">
    <location>
        <begin position="3"/>
        <end position="181"/>
    </location>
</feature>
<protein>
    <recommendedName>
        <fullName evidence="1">NAD(P)-binding domain-containing protein</fullName>
    </recommendedName>
</protein>
<sequence length="199" mass="22494">MEAGHQIVAVVRDPDKLRDIDQNVDDFNLKVVKGDIYSSESLQPIFEGCDAVLSCLGAQTLFSTVTLYSESCKTIVAAMRLAKVKRFVFISSWYTKVDPDDDPGFVARWMIRPMLKKILTDMLTMETYIEKECQDIDYTSVRPAQLSNKKSKGQAFVVEERQFVDAGTSIPRADVARFMLQDSCCSASMTRSTTRNYLQ</sequence>
<organism evidence="2 3">
    <name type="scientific">Strongylocentrotus purpuratus</name>
    <name type="common">Purple sea urchin</name>
    <dbReference type="NCBI Taxonomy" id="7668"/>
    <lineage>
        <taxon>Eukaryota</taxon>
        <taxon>Metazoa</taxon>
        <taxon>Echinodermata</taxon>
        <taxon>Eleutherozoa</taxon>
        <taxon>Echinozoa</taxon>
        <taxon>Echinoidea</taxon>
        <taxon>Euechinoidea</taxon>
        <taxon>Echinacea</taxon>
        <taxon>Camarodonta</taxon>
        <taxon>Echinidea</taxon>
        <taxon>Strongylocentrotidae</taxon>
        <taxon>Strongylocentrotus</taxon>
    </lineage>
</organism>
<dbReference type="PANTHER" id="PTHR15020">
    <property type="entry name" value="FLAVIN REDUCTASE-RELATED"/>
    <property type="match status" value="1"/>
</dbReference>
<dbReference type="OrthoDB" id="419598at2759"/>
<dbReference type="Gene3D" id="3.40.50.720">
    <property type="entry name" value="NAD(P)-binding Rossmann-like Domain"/>
    <property type="match status" value="1"/>
</dbReference>
<dbReference type="EnsemblMetazoa" id="XM_030994236">
    <property type="protein sequence ID" value="XP_030850096"/>
    <property type="gene ID" value="LOC100889296"/>
</dbReference>
<proteinExistence type="predicted"/>
<dbReference type="PANTHER" id="PTHR15020:SF50">
    <property type="entry name" value="UPF0659 PROTEIN YMR090W"/>
    <property type="match status" value="1"/>
</dbReference>
<evidence type="ECO:0000259" key="1">
    <source>
        <dbReference type="Pfam" id="PF13460"/>
    </source>
</evidence>
<dbReference type="InParanoid" id="A0A7M7PEX9"/>
<keyword evidence="3" id="KW-1185">Reference proteome</keyword>
<dbReference type="AlphaFoldDB" id="A0A7M7PEX9"/>
<dbReference type="KEGG" id="spu:100889296"/>
<evidence type="ECO:0000313" key="3">
    <source>
        <dbReference type="Proteomes" id="UP000007110"/>
    </source>
</evidence>
<evidence type="ECO:0000313" key="2">
    <source>
        <dbReference type="EnsemblMetazoa" id="XP_030850096"/>
    </source>
</evidence>
<name>A0A7M7PEX9_STRPU</name>
<dbReference type="GeneID" id="100889296"/>
<reference evidence="2" key="2">
    <citation type="submission" date="2021-01" db="UniProtKB">
        <authorList>
            <consortium name="EnsemblMetazoa"/>
        </authorList>
    </citation>
    <scope>IDENTIFICATION</scope>
</reference>
<reference evidence="3" key="1">
    <citation type="submission" date="2015-02" db="EMBL/GenBank/DDBJ databases">
        <title>Genome sequencing for Strongylocentrotus purpuratus.</title>
        <authorList>
            <person name="Murali S."/>
            <person name="Liu Y."/>
            <person name="Vee V."/>
            <person name="English A."/>
            <person name="Wang M."/>
            <person name="Skinner E."/>
            <person name="Han Y."/>
            <person name="Muzny D.M."/>
            <person name="Worley K.C."/>
            <person name="Gibbs R.A."/>
        </authorList>
    </citation>
    <scope>NUCLEOTIDE SEQUENCE</scope>
</reference>
<accession>A0A7M7PEX9</accession>
<dbReference type="RefSeq" id="XP_030850096.1">
    <property type="nucleotide sequence ID" value="XM_030994236.1"/>
</dbReference>
<dbReference type="InterPro" id="IPR016040">
    <property type="entry name" value="NAD(P)-bd_dom"/>
</dbReference>
<dbReference type="InterPro" id="IPR036291">
    <property type="entry name" value="NAD(P)-bd_dom_sf"/>
</dbReference>
<dbReference type="GO" id="GO:0003824">
    <property type="term" value="F:catalytic activity"/>
    <property type="evidence" value="ECO:0007669"/>
    <property type="project" value="UniProtKB-ARBA"/>
</dbReference>
<dbReference type="Proteomes" id="UP000007110">
    <property type="component" value="Unassembled WGS sequence"/>
</dbReference>
<dbReference type="SUPFAM" id="SSF51735">
    <property type="entry name" value="NAD(P)-binding Rossmann-fold domains"/>
    <property type="match status" value="1"/>
</dbReference>
<dbReference type="OMA" id="ETEICRA"/>